<dbReference type="Gene3D" id="3.40.50.2300">
    <property type="match status" value="2"/>
</dbReference>
<dbReference type="PRINTS" id="PR00337">
    <property type="entry name" value="LEUILEVALBP"/>
</dbReference>
<protein>
    <submittedName>
        <fullName evidence="1">Transporter substrate-binding domain-containing protein</fullName>
    </submittedName>
</protein>
<dbReference type="PANTHER" id="PTHR47628">
    <property type="match status" value="1"/>
</dbReference>
<dbReference type="InterPro" id="IPR028082">
    <property type="entry name" value="Peripla_BP_I"/>
</dbReference>
<dbReference type="Pfam" id="PF13433">
    <property type="entry name" value="Peripla_BP_5"/>
    <property type="match status" value="1"/>
</dbReference>
<dbReference type="Proteomes" id="UP001239909">
    <property type="component" value="Unassembled WGS sequence"/>
</dbReference>
<proteinExistence type="predicted"/>
<dbReference type="RefSeq" id="WP_285670178.1">
    <property type="nucleotide sequence ID" value="NZ_BSYI01000004.1"/>
</dbReference>
<dbReference type="InterPro" id="IPR039570">
    <property type="entry name" value="AmiC_PBP1"/>
</dbReference>
<dbReference type="PANTHER" id="PTHR47628:SF1">
    <property type="entry name" value="ALIPHATIC AMIDASE EXPRESSION-REGULATING PROTEIN"/>
    <property type="match status" value="1"/>
</dbReference>
<dbReference type="InterPro" id="IPR000709">
    <property type="entry name" value="Leu_Ile_Val-bd"/>
</dbReference>
<comment type="caution">
    <text evidence="1">The sequence shown here is derived from an EMBL/GenBank/DDBJ whole genome shotgun (WGS) entry which is preliminary data.</text>
</comment>
<reference evidence="1 2" key="1">
    <citation type="submission" date="2023-04" db="EMBL/GenBank/DDBJ databases">
        <title>Marinoamorphus aggregata gen. nov., sp. Nov., isolate from tissue of brittle star Ophioplocus japonicus.</title>
        <authorList>
            <person name="Kawano K."/>
            <person name="Sawayama S."/>
            <person name="Nakagawa S."/>
        </authorList>
    </citation>
    <scope>NUCLEOTIDE SEQUENCE [LARGE SCALE GENOMIC DNA]</scope>
    <source>
        <strain evidence="1 2">NKW23</strain>
    </source>
</reference>
<gene>
    <name evidence="1" type="ORF">LNKW23_07330</name>
</gene>
<keyword evidence="2" id="KW-1185">Reference proteome</keyword>
<name>A0ABQ6LML1_9RHOB</name>
<sequence>MSKPDSQEPFRIGVLFSETGITAAMERSMLQAVTFAVEEVNATGGIDGRELVMVRYDAGSDPVYYNYLAEQLIVSDGVRVLFGCYRSSTRKAVIPVVERHNALLMYPAQYEGFEYSKNIIYGGAVANQNNAQLGDYLLKNFGARVFIVGSDYIWPREAGRTLSDLISLQKGETVGEVYMSMDVPQESLTELVARIRSAAPDAIFCNLVGPSIGLFYRAYAAAGLDPARMPIASLTTSETDIAAMGAEFAEGHLTSAPYFQSVGTEANLACLARLRAKYGADARTNMCWEAVYSQVHLVAQALRSAGTDNVDVLRRALIGSEFDAPQGRIRIDPETSHTYLWPRIGRADATGTLEVIQDSIRPVKPDPYLTSHQAIDWGMRDVSGGSAG</sequence>
<accession>A0ABQ6LML1</accession>
<organism evidence="1 2">
    <name type="scientific">Paralimibaculum aggregatum</name>
    <dbReference type="NCBI Taxonomy" id="3036245"/>
    <lineage>
        <taxon>Bacteria</taxon>
        <taxon>Pseudomonadati</taxon>
        <taxon>Pseudomonadota</taxon>
        <taxon>Alphaproteobacteria</taxon>
        <taxon>Rhodobacterales</taxon>
        <taxon>Paracoccaceae</taxon>
        <taxon>Paralimibaculum</taxon>
    </lineage>
</organism>
<dbReference type="SUPFAM" id="SSF53822">
    <property type="entry name" value="Periplasmic binding protein-like I"/>
    <property type="match status" value="1"/>
</dbReference>
<dbReference type="EMBL" id="BSYI01000004">
    <property type="protein sequence ID" value="GMG81520.1"/>
    <property type="molecule type" value="Genomic_DNA"/>
</dbReference>
<dbReference type="CDD" id="cd06357">
    <property type="entry name" value="PBP1_AmiC"/>
    <property type="match status" value="1"/>
</dbReference>
<evidence type="ECO:0000313" key="2">
    <source>
        <dbReference type="Proteomes" id="UP001239909"/>
    </source>
</evidence>
<evidence type="ECO:0000313" key="1">
    <source>
        <dbReference type="EMBL" id="GMG81520.1"/>
    </source>
</evidence>